<feature type="domain" description="Glycosyltransferase RgtA/B/C/D-like" evidence="9">
    <location>
        <begin position="130"/>
        <end position="256"/>
    </location>
</feature>
<evidence type="ECO:0000256" key="1">
    <source>
        <dbReference type="ARBA" id="ARBA00004651"/>
    </source>
</evidence>
<keyword evidence="7 8" id="KW-0472">Membrane</keyword>
<evidence type="ECO:0000256" key="8">
    <source>
        <dbReference type="SAM" id="Phobius"/>
    </source>
</evidence>
<proteinExistence type="predicted"/>
<feature type="transmembrane region" description="Helical" evidence="8">
    <location>
        <begin position="12"/>
        <end position="29"/>
    </location>
</feature>
<evidence type="ECO:0000313" key="11">
    <source>
        <dbReference type="Proteomes" id="UP000034325"/>
    </source>
</evidence>
<evidence type="ECO:0000256" key="7">
    <source>
        <dbReference type="ARBA" id="ARBA00023136"/>
    </source>
</evidence>
<dbReference type="GO" id="GO:0005886">
    <property type="term" value="C:plasma membrane"/>
    <property type="evidence" value="ECO:0007669"/>
    <property type="project" value="UniProtKB-SubCell"/>
</dbReference>
<accession>A0A0G0Q4T4</accession>
<feature type="transmembrane region" description="Helical" evidence="8">
    <location>
        <begin position="205"/>
        <end position="232"/>
    </location>
</feature>
<evidence type="ECO:0000259" key="9">
    <source>
        <dbReference type="Pfam" id="PF13231"/>
    </source>
</evidence>
<dbReference type="InterPro" id="IPR038731">
    <property type="entry name" value="RgtA/B/C-like"/>
</dbReference>
<organism evidence="10 11">
    <name type="scientific">Candidatus Woesebacteria bacterium GW2011_GWA1_39_12</name>
    <dbReference type="NCBI Taxonomy" id="1618549"/>
    <lineage>
        <taxon>Bacteria</taxon>
        <taxon>Candidatus Woeseibacteriota</taxon>
    </lineage>
</organism>
<feature type="transmembrane region" description="Helical" evidence="8">
    <location>
        <begin position="125"/>
        <end position="145"/>
    </location>
</feature>
<keyword evidence="2" id="KW-1003">Cell membrane</keyword>
<feature type="transmembrane region" description="Helical" evidence="8">
    <location>
        <begin position="180"/>
        <end position="199"/>
    </location>
</feature>
<keyword evidence="6 8" id="KW-1133">Transmembrane helix</keyword>
<dbReference type="AlphaFoldDB" id="A0A0G0Q4T4"/>
<dbReference type="PANTHER" id="PTHR33908:SF11">
    <property type="entry name" value="MEMBRANE PROTEIN"/>
    <property type="match status" value="1"/>
</dbReference>
<evidence type="ECO:0000313" key="10">
    <source>
        <dbReference type="EMBL" id="KKQ96661.1"/>
    </source>
</evidence>
<keyword evidence="5 8" id="KW-0812">Transmembrane</keyword>
<evidence type="ECO:0000256" key="2">
    <source>
        <dbReference type="ARBA" id="ARBA00022475"/>
    </source>
</evidence>
<feature type="transmembrane region" description="Helical" evidence="8">
    <location>
        <begin position="324"/>
        <end position="342"/>
    </location>
</feature>
<gene>
    <name evidence="10" type="ORF">UT23_C0027G0010</name>
</gene>
<feature type="transmembrane region" description="Helical" evidence="8">
    <location>
        <begin position="244"/>
        <end position="264"/>
    </location>
</feature>
<dbReference type="Pfam" id="PF13231">
    <property type="entry name" value="PMT_2"/>
    <property type="match status" value="1"/>
</dbReference>
<evidence type="ECO:0000256" key="4">
    <source>
        <dbReference type="ARBA" id="ARBA00022679"/>
    </source>
</evidence>
<dbReference type="GO" id="GO:0009103">
    <property type="term" value="P:lipopolysaccharide biosynthetic process"/>
    <property type="evidence" value="ECO:0007669"/>
    <property type="project" value="UniProtKB-ARBA"/>
</dbReference>
<feature type="transmembrane region" description="Helical" evidence="8">
    <location>
        <begin position="354"/>
        <end position="373"/>
    </location>
</feature>
<keyword evidence="3" id="KW-0328">Glycosyltransferase</keyword>
<dbReference type="GO" id="GO:0016763">
    <property type="term" value="F:pentosyltransferase activity"/>
    <property type="evidence" value="ECO:0007669"/>
    <property type="project" value="TreeGrafter"/>
</dbReference>
<evidence type="ECO:0000256" key="6">
    <source>
        <dbReference type="ARBA" id="ARBA00022989"/>
    </source>
</evidence>
<comment type="caution">
    <text evidence="10">The sequence shown here is derived from an EMBL/GenBank/DDBJ whole genome shotgun (WGS) entry which is preliminary data.</text>
</comment>
<dbReference type="Proteomes" id="UP000034325">
    <property type="component" value="Unassembled WGS sequence"/>
</dbReference>
<name>A0A0G0Q4T4_9BACT</name>
<dbReference type="InterPro" id="IPR050297">
    <property type="entry name" value="LipidA_mod_glycosyltrf_83"/>
</dbReference>
<feature type="transmembrane region" description="Helical" evidence="8">
    <location>
        <begin position="69"/>
        <end position="89"/>
    </location>
</feature>
<comment type="subcellular location">
    <subcellularLocation>
        <location evidence="1">Cell membrane</location>
        <topology evidence="1">Multi-pass membrane protein</topology>
    </subcellularLocation>
</comment>
<evidence type="ECO:0000256" key="3">
    <source>
        <dbReference type="ARBA" id="ARBA00022676"/>
    </source>
</evidence>
<protein>
    <submittedName>
        <fullName evidence="10">Glycosyl transferase family 39</fullName>
    </submittedName>
</protein>
<keyword evidence="4 10" id="KW-0808">Transferase</keyword>
<feature type="transmembrane region" description="Helical" evidence="8">
    <location>
        <begin position="380"/>
        <end position="398"/>
    </location>
</feature>
<dbReference type="PANTHER" id="PTHR33908">
    <property type="entry name" value="MANNOSYLTRANSFERASE YKCB-RELATED"/>
    <property type="match status" value="1"/>
</dbReference>
<evidence type="ECO:0000256" key="5">
    <source>
        <dbReference type="ARBA" id="ARBA00022692"/>
    </source>
</evidence>
<reference evidence="10 11" key="1">
    <citation type="journal article" date="2015" name="Nature">
        <title>rRNA introns, odd ribosomes, and small enigmatic genomes across a large radiation of phyla.</title>
        <authorList>
            <person name="Brown C.T."/>
            <person name="Hug L.A."/>
            <person name="Thomas B.C."/>
            <person name="Sharon I."/>
            <person name="Castelle C.J."/>
            <person name="Singh A."/>
            <person name="Wilkins M.J."/>
            <person name="Williams K.H."/>
            <person name="Banfield J.F."/>
        </authorList>
    </citation>
    <scope>NUCLEOTIDE SEQUENCE [LARGE SCALE GENOMIC DNA]</scope>
</reference>
<dbReference type="EMBL" id="LBWA01000027">
    <property type="protein sequence ID" value="KKQ96661.1"/>
    <property type="molecule type" value="Genomic_DNA"/>
</dbReference>
<sequence length="508" mass="58171">MAKLISFLRKNQWQLLILVLAILFRFIGVKPGYNPFHPDEPILTGEAMQMVRTGNLDPGRYDYPALPMYINYILFRFFFTPLYWLLYYLRHISDIVDGMVHIPPSPLEVSRLFQLEVLGLRDINVLFWGRYVAATFSVGCVFLTYLLGNKLFNKTVGLIAAFLLVFNFKHVANSHINLPDTYNSFFLLLSLFASVNLWQKPSRRNYFLAGIAAGLSFSTKYQFFAFLPFSLVHLYISKKVVSPVFIASALLIPLVFLILNPFFFVNIELALKWMASISGRYAVGSGTLNLFPLSYLYHVDYGPLELGAVFLGAVLMLKKSFQKGLFILSAPVLFVFLFFYYTSGGLFVRNFVTITPVFLILAAFGIWSIYLFFRKRLNIIFPKVILSFLLLGSIYLPAKNSFINSYSYTKPWNIDVLKEWQKQNLPDNLAIAAHPFDPVVGPTHVTRSEFEISGNYSLNEHKEAGADWALINLMWAANSFYSWMGYGLNDLALLWNKPVDQLRNTPRV</sequence>